<evidence type="ECO:0000256" key="3">
    <source>
        <dbReference type="ARBA" id="ARBA00022670"/>
    </source>
</evidence>
<feature type="non-terminal residue" evidence="13">
    <location>
        <position position="1"/>
    </location>
</feature>
<proteinExistence type="predicted"/>
<protein>
    <submittedName>
        <fullName evidence="13">Peptidase M48</fullName>
        <ecNumber evidence="13">3.4.24.-</ecNumber>
    </submittedName>
</protein>
<evidence type="ECO:0000256" key="10">
    <source>
        <dbReference type="ARBA" id="ARBA00023136"/>
    </source>
</evidence>
<keyword evidence="10 11" id="KW-0472">Membrane</keyword>
<evidence type="ECO:0000313" key="13">
    <source>
        <dbReference type="EMBL" id="EQD61496.1"/>
    </source>
</evidence>
<keyword evidence="4 11" id="KW-0812">Transmembrane</keyword>
<feature type="domain" description="Peptidase M48" evidence="12">
    <location>
        <begin position="2"/>
        <end position="198"/>
    </location>
</feature>
<dbReference type="PANTHER" id="PTHR43221:SF2">
    <property type="entry name" value="PROTEASE HTPX HOMOLOG"/>
    <property type="match status" value="1"/>
</dbReference>
<comment type="caution">
    <text evidence="13">The sequence shown here is derived from an EMBL/GenBank/DDBJ whole genome shotgun (WGS) entry which is preliminary data.</text>
</comment>
<name>T1ALL5_9ZZZZ</name>
<dbReference type="GO" id="GO:0004222">
    <property type="term" value="F:metalloendopeptidase activity"/>
    <property type="evidence" value="ECO:0007669"/>
    <property type="project" value="InterPro"/>
</dbReference>
<evidence type="ECO:0000256" key="6">
    <source>
        <dbReference type="ARBA" id="ARBA00022801"/>
    </source>
</evidence>
<organism evidence="13">
    <name type="scientific">mine drainage metagenome</name>
    <dbReference type="NCBI Taxonomy" id="410659"/>
    <lineage>
        <taxon>unclassified sequences</taxon>
        <taxon>metagenomes</taxon>
        <taxon>ecological metagenomes</taxon>
    </lineage>
</organism>
<evidence type="ECO:0000256" key="1">
    <source>
        <dbReference type="ARBA" id="ARBA00001947"/>
    </source>
</evidence>
<evidence type="ECO:0000256" key="11">
    <source>
        <dbReference type="SAM" id="Phobius"/>
    </source>
</evidence>
<feature type="transmembrane region" description="Helical" evidence="11">
    <location>
        <begin position="21"/>
        <end position="47"/>
    </location>
</feature>
<gene>
    <name evidence="13" type="ORF">B2A_03213</name>
</gene>
<evidence type="ECO:0000256" key="9">
    <source>
        <dbReference type="ARBA" id="ARBA00023049"/>
    </source>
</evidence>
<comment type="cofactor">
    <cofactor evidence="1">
        <name>Zn(2+)</name>
        <dbReference type="ChEBI" id="CHEBI:29105"/>
    </cofactor>
</comment>
<accession>T1ALL5</accession>
<dbReference type="Gene3D" id="3.30.2010.10">
    <property type="entry name" value="Metalloproteases ('zincins'), catalytic domain"/>
    <property type="match status" value="1"/>
</dbReference>
<keyword evidence="8 11" id="KW-1133">Transmembrane helix</keyword>
<evidence type="ECO:0000256" key="2">
    <source>
        <dbReference type="ARBA" id="ARBA00022475"/>
    </source>
</evidence>
<dbReference type="Pfam" id="PF01435">
    <property type="entry name" value="Peptidase_M48"/>
    <property type="match status" value="1"/>
</dbReference>
<keyword evidence="6 13" id="KW-0378">Hydrolase</keyword>
<dbReference type="InterPro" id="IPR001915">
    <property type="entry name" value="Peptidase_M48"/>
</dbReference>
<evidence type="ECO:0000256" key="8">
    <source>
        <dbReference type="ARBA" id="ARBA00022989"/>
    </source>
</evidence>
<keyword evidence="3" id="KW-0645">Protease</keyword>
<evidence type="ECO:0000256" key="5">
    <source>
        <dbReference type="ARBA" id="ARBA00022723"/>
    </source>
</evidence>
<sequence length="211" mass="23671">NADELQSVLAHEIGHLRHNDVVVMTVIAFIPMLAYIIAQSMFFSSIFGGMNSKNNSGSYLMLFGLLAFVVYIMAQLFMMSLSRTRESYADSYSASYTKHPEYLASSLVKITASNVGTANAAKDSTIARSFYIVDYFNSDKDIKDIKNHIKEIKDLLPDLDIDRFVQQAKDSKKNVWGLINGAFATHPPAYRRLIDLAKEKAELNGRKEAQN</sequence>
<reference evidence="13" key="1">
    <citation type="submission" date="2013-08" db="EMBL/GenBank/DDBJ databases">
        <authorList>
            <person name="Mendez C."/>
            <person name="Richter M."/>
            <person name="Ferrer M."/>
            <person name="Sanchez J."/>
        </authorList>
    </citation>
    <scope>NUCLEOTIDE SEQUENCE</scope>
</reference>
<evidence type="ECO:0000256" key="4">
    <source>
        <dbReference type="ARBA" id="ARBA00022692"/>
    </source>
</evidence>
<feature type="transmembrane region" description="Helical" evidence="11">
    <location>
        <begin position="59"/>
        <end position="78"/>
    </location>
</feature>
<keyword evidence="7" id="KW-0862">Zinc</keyword>
<keyword evidence="2" id="KW-1003">Cell membrane</keyword>
<keyword evidence="9" id="KW-0482">Metalloprotease</keyword>
<dbReference type="GO" id="GO:0006508">
    <property type="term" value="P:proteolysis"/>
    <property type="evidence" value="ECO:0007669"/>
    <property type="project" value="UniProtKB-KW"/>
</dbReference>
<keyword evidence="5" id="KW-0479">Metal-binding</keyword>
<dbReference type="EMBL" id="AUZZ01002151">
    <property type="protein sequence ID" value="EQD61496.1"/>
    <property type="molecule type" value="Genomic_DNA"/>
</dbReference>
<reference evidence="13" key="2">
    <citation type="journal article" date="2014" name="ISME J.">
        <title>Microbial stratification in low pH oxic and suboxic macroscopic growths along an acid mine drainage.</title>
        <authorList>
            <person name="Mendez-Garcia C."/>
            <person name="Mesa V."/>
            <person name="Sprenger R.R."/>
            <person name="Richter M."/>
            <person name="Diez M.S."/>
            <person name="Solano J."/>
            <person name="Bargiela R."/>
            <person name="Golyshina O.V."/>
            <person name="Manteca A."/>
            <person name="Ramos J.L."/>
            <person name="Gallego J.R."/>
            <person name="Llorente I."/>
            <person name="Martins Dos Santos V.A."/>
            <person name="Jensen O.N."/>
            <person name="Pelaez A.I."/>
            <person name="Sanchez J."/>
            <person name="Ferrer M."/>
        </authorList>
    </citation>
    <scope>NUCLEOTIDE SEQUENCE</scope>
</reference>
<evidence type="ECO:0000259" key="12">
    <source>
        <dbReference type="Pfam" id="PF01435"/>
    </source>
</evidence>
<dbReference type="InterPro" id="IPR050083">
    <property type="entry name" value="HtpX_protease"/>
</dbReference>
<dbReference type="GO" id="GO:0046872">
    <property type="term" value="F:metal ion binding"/>
    <property type="evidence" value="ECO:0007669"/>
    <property type="project" value="UniProtKB-KW"/>
</dbReference>
<dbReference type="EC" id="3.4.24.-" evidence="13"/>
<dbReference type="PANTHER" id="PTHR43221">
    <property type="entry name" value="PROTEASE HTPX"/>
    <property type="match status" value="1"/>
</dbReference>
<dbReference type="AlphaFoldDB" id="T1ALL5"/>
<evidence type="ECO:0000256" key="7">
    <source>
        <dbReference type="ARBA" id="ARBA00022833"/>
    </source>
</evidence>